<dbReference type="Proteomes" id="UP000507222">
    <property type="component" value="Unassembled WGS sequence"/>
</dbReference>
<proteinExistence type="predicted"/>
<evidence type="ECO:0000313" key="1">
    <source>
        <dbReference type="EMBL" id="CAB4290726.1"/>
    </source>
</evidence>
<dbReference type="EMBL" id="CAEKDK010000008">
    <property type="protein sequence ID" value="CAB4290726.1"/>
    <property type="molecule type" value="Genomic_DNA"/>
</dbReference>
<sequence length="64" mass="7463">MSAEGNIYEGTLKEYPDWLHHLNKKAQTCAWGQCDLGVHDQQCSQSLYAFELRHTDYRTQDDES</sequence>
<organism evidence="1 2">
    <name type="scientific">Prunus armeniaca</name>
    <name type="common">Apricot</name>
    <name type="synonym">Armeniaca vulgaris</name>
    <dbReference type="NCBI Taxonomy" id="36596"/>
    <lineage>
        <taxon>Eukaryota</taxon>
        <taxon>Viridiplantae</taxon>
        <taxon>Streptophyta</taxon>
        <taxon>Embryophyta</taxon>
        <taxon>Tracheophyta</taxon>
        <taxon>Spermatophyta</taxon>
        <taxon>Magnoliopsida</taxon>
        <taxon>eudicotyledons</taxon>
        <taxon>Gunneridae</taxon>
        <taxon>Pentapetalae</taxon>
        <taxon>rosids</taxon>
        <taxon>fabids</taxon>
        <taxon>Rosales</taxon>
        <taxon>Rosaceae</taxon>
        <taxon>Amygdaloideae</taxon>
        <taxon>Amygdaleae</taxon>
        <taxon>Prunus</taxon>
    </lineage>
</organism>
<evidence type="ECO:0000313" key="2">
    <source>
        <dbReference type="Proteomes" id="UP000507222"/>
    </source>
</evidence>
<dbReference type="AlphaFoldDB" id="A0A6J5VP33"/>
<accession>A0A6J5VP33</accession>
<protein>
    <submittedName>
        <fullName evidence="1">Uncharacterized protein</fullName>
    </submittedName>
</protein>
<gene>
    <name evidence="1" type="ORF">CURHAP_LOCUS50847</name>
</gene>
<name>A0A6J5VP33_PRUAR</name>
<reference evidence="1 2" key="1">
    <citation type="submission" date="2020-05" db="EMBL/GenBank/DDBJ databases">
        <authorList>
            <person name="Campoy J."/>
            <person name="Schneeberger K."/>
            <person name="Spophaly S."/>
        </authorList>
    </citation>
    <scope>NUCLEOTIDE SEQUENCE [LARGE SCALE GENOMIC DNA]</scope>
    <source>
        <strain evidence="1">PruArmRojPasFocal</strain>
    </source>
</reference>